<keyword evidence="5" id="KW-0804">Transcription</keyword>
<dbReference type="InterPro" id="IPR029016">
    <property type="entry name" value="GAF-like_dom_sf"/>
</dbReference>
<dbReference type="Gene3D" id="1.10.10.60">
    <property type="entry name" value="Homeodomain-like"/>
    <property type="match status" value="1"/>
</dbReference>
<dbReference type="SUPFAM" id="SSF46689">
    <property type="entry name" value="Homeodomain-like"/>
    <property type="match status" value="1"/>
</dbReference>
<keyword evidence="4" id="KW-0238">DNA-binding</keyword>
<dbReference type="InterPro" id="IPR025662">
    <property type="entry name" value="Sigma_54_int_dom_ATP-bd_1"/>
</dbReference>
<dbReference type="InterPro" id="IPR025944">
    <property type="entry name" value="Sigma_54_int_dom_CS"/>
</dbReference>
<dbReference type="SMART" id="SM00382">
    <property type="entry name" value="AAA"/>
    <property type="match status" value="1"/>
</dbReference>
<dbReference type="SUPFAM" id="SSF52540">
    <property type="entry name" value="P-loop containing nucleoside triphosphate hydrolases"/>
    <property type="match status" value="1"/>
</dbReference>
<dbReference type="KEGG" id="pnp:IJ22_26510"/>
<evidence type="ECO:0000256" key="3">
    <source>
        <dbReference type="ARBA" id="ARBA00023015"/>
    </source>
</evidence>
<dbReference type="Gene3D" id="3.40.50.300">
    <property type="entry name" value="P-loop containing nucleotide triphosphate hydrolases"/>
    <property type="match status" value="1"/>
</dbReference>
<dbReference type="InterPro" id="IPR003018">
    <property type="entry name" value="GAF"/>
</dbReference>
<dbReference type="GO" id="GO:0006355">
    <property type="term" value="P:regulation of DNA-templated transcription"/>
    <property type="evidence" value="ECO:0007669"/>
    <property type="project" value="InterPro"/>
</dbReference>
<dbReference type="Pfam" id="PF02954">
    <property type="entry name" value="HTH_8"/>
    <property type="match status" value="1"/>
</dbReference>
<reference evidence="8" key="1">
    <citation type="submission" date="2015-12" db="EMBL/GenBank/DDBJ databases">
        <title>Complete genome sequences of two moderately thermophilic Paenibacillus species.</title>
        <authorList>
            <person name="Butler R.III."/>
            <person name="Wang J."/>
            <person name="Stark B.C."/>
            <person name="Pombert J.-F."/>
        </authorList>
    </citation>
    <scope>NUCLEOTIDE SEQUENCE [LARGE SCALE GENOMIC DNA]</scope>
    <source>
        <strain evidence="8">32O-Y</strain>
    </source>
</reference>
<organism evidence="7 8">
    <name type="scientific">Paenibacillus naphthalenovorans</name>
    <dbReference type="NCBI Taxonomy" id="162209"/>
    <lineage>
        <taxon>Bacteria</taxon>
        <taxon>Bacillati</taxon>
        <taxon>Bacillota</taxon>
        <taxon>Bacilli</taxon>
        <taxon>Bacillales</taxon>
        <taxon>Paenibacillaceae</taxon>
        <taxon>Paenibacillus</taxon>
    </lineage>
</organism>
<evidence type="ECO:0000313" key="8">
    <source>
        <dbReference type="Proteomes" id="UP000061660"/>
    </source>
</evidence>
<keyword evidence="2" id="KW-0067">ATP-binding</keyword>
<protein>
    <submittedName>
        <fullName evidence="7">Fis family transcriptional regulator</fullName>
    </submittedName>
</protein>
<dbReference type="InterPro" id="IPR002078">
    <property type="entry name" value="Sigma_54_int"/>
</dbReference>
<dbReference type="PROSITE" id="PS00675">
    <property type="entry name" value="SIGMA54_INTERACT_1"/>
    <property type="match status" value="1"/>
</dbReference>
<dbReference type="PATRIC" id="fig|162209.4.peg.2822"/>
<dbReference type="PROSITE" id="PS00688">
    <property type="entry name" value="SIGMA54_INTERACT_3"/>
    <property type="match status" value="1"/>
</dbReference>
<gene>
    <name evidence="7" type="ORF">IJ22_26510</name>
</gene>
<dbReference type="OrthoDB" id="9771372at2"/>
<dbReference type="InterPro" id="IPR058031">
    <property type="entry name" value="AAA_lid_NorR"/>
</dbReference>
<dbReference type="GO" id="GO:0043565">
    <property type="term" value="F:sequence-specific DNA binding"/>
    <property type="evidence" value="ECO:0007669"/>
    <property type="project" value="InterPro"/>
</dbReference>
<dbReference type="AlphaFoldDB" id="A0A0U2M5F2"/>
<dbReference type="Pfam" id="PF25601">
    <property type="entry name" value="AAA_lid_14"/>
    <property type="match status" value="1"/>
</dbReference>
<dbReference type="Pfam" id="PF00158">
    <property type="entry name" value="Sigma54_activat"/>
    <property type="match status" value="1"/>
</dbReference>
<dbReference type="InterPro" id="IPR027417">
    <property type="entry name" value="P-loop_NTPase"/>
</dbReference>
<dbReference type="STRING" id="162209.IJ22_26510"/>
<dbReference type="Gene3D" id="3.30.450.40">
    <property type="match status" value="1"/>
</dbReference>
<evidence type="ECO:0000256" key="5">
    <source>
        <dbReference type="ARBA" id="ARBA00023163"/>
    </source>
</evidence>
<feature type="domain" description="Sigma-54 factor interaction" evidence="6">
    <location>
        <begin position="313"/>
        <end position="538"/>
    </location>
</feature>
<dbReference type="RefSeq" id="WP_062409092.1">
    <property type="nucleotide sequence ID" value="NZ_CP013652.1"/>
</dbReference>
<dbReference type="InterPro" id="IPR003593">
    <property type="entry name" value="AAA+_ATPase"/>
</dbReference>
<keyword evidence="1" id="KW-0547">Nucleotide-binding</keyword>
<evidence type="ECO:0000256" key="2">
    <source>
        <dbReference type="ARBA" id="ARBA00022840"/>
    </source>
</evidence>
<dbReference type="GO" id="GO:0005524">
    <property type="term" value="F:ATP binding"/>
    <property type="evidence" value="ECO:0007669"/>
    <property type="project" value="UniProtKB-KW"/>
</dbReference>
<dbReference type="InterPro" id="IPR002197">
    <property type="entry name" value="HTH_Fis"/>
</dbReference>
<dbReference type="InterPro" id="IPR009057">
    <property type="entry name" value="Homeodomain-like_sf"/>
</dbReference>
<dbReference type="FunFam" id="3.40.50.300:FF:000006">
    <property type="entry name" value="DNA-binding transcriptional regulator NtrC"/>
    <property type="match status" value="1"/>
</dbReference>
<dbReference type="SUPFAM" id="SSF55781">
    <property type="entry name" value="GAF domain-like"/>
    <property type="match status" value="1"/>
</dbReference>
<dbReference type="PANTHER" id="PTHR32071:SF101">
    <property type="entry name" value="ACETOIN DEHYDROGENASE OPERON TRANSCRIPTIONAL ACTIVATOR ACOR"/>
    <property type="match status" value="1"/>
</dbReference>
<keyword evidence="8" id="KW-1185">Reference proteome</keyword>
<name>A0A0U2M5F2_9BACL</name>
<dbReference type="Pfam" id="PF01590">
    <property type="entry name" value="GAF"/>
    <property type="match status" value="1"/>
</dbReference>
<evidence type="ECO:0000256" key="1">
    <source>
        <dbReference type="ARBA" id="ARBA00022741"/>
    </source>
</evidence>
<dbReference type="PRINTS" id="PR01590">
    <property type="entry name" value="HTHFIS"/>
</dbReference>
<dbReference type="CDD" id="cd00009">
    <property type="entry name" value="AAA"/>
    <property type="match status" value="1"/>
</dbReference>
<dbReference type="Gene3D" id="1.10.8.60">
    <property type="match status" value="1"/>
</dbReference>
<accession>A0A0U2M5F2</accession>
<evidence type="ECO:0000256" key="4">
    <source>
        <dbReference type="ARBA" id="ARBA00023125"/>
    </source>
</evidence>
<dbReference type="PANTHER" id="PTHR32071">
    <property type="entry name" value="TRANSCRIPTIONAL REGULATORY PROTEIN"/>
    <property type="match status" value="1"/>
</dbReference>
<dbReference type="PROSITE" id="PS50045">
    <property type="entry name" value="SIGMA54_INTERACT_4"/>
    <property type="match status" value="1"/>
</dbReference>
<keyword evidence="3" id="KW-0805">Transcription regulation</keyword>
<evidence type="ECO:0000259" key="6">
    <source>
        <dbReference type="PROSITE" id="PS50045"/>
    </source>
</evidence>
<dbReference type="EMBL" id="CP013652">
    <property type="protein sequence ID" value="ALS23024.1"/>
    <property type="molecule type" value="Genomic_DNA"/>
</dbReference>
<reference evidence="7 8" key="2">
    <citation type="journal article" date="2016" name="Genome Announc.">
        <title>Complete Genome Sequences of Two Interactive Moderate Thermophiles, Paenibacillus napthalenovorans 32O-Y and Paenibacillus sp. 32O-W.</title>
        <authorList>
            <person name="Butler R.R.III."/>
            <person name="Wang J."/>
            <person name="Stark B.C."/>
            <person name="Pombert J.F."/>
        </authorList>
    </citation>
    <scope>NUCLEOTIDE SEQUENCE [LARGE SCALE GENOMIC DNA]</scope>
    <source>
        <strain evidence="7 8">32O-Y</strain>
    </source>
</reference>
<evidence type="ECO:0000313" key="7">
    <source>
        <dbReference type="EMBL" id="ALS23024.1"/>
    </source>
</evidence>
<proteinExistence type="predicted"/>
<dbReference type="Proteomes" id="UP000061660">
    <property type="component" value="Chromosome"/>
</dbReference>
<sequence>MFESAFNLDIWNRFVREGVLDSSRLNQRIVESWYRSRNAHVNPHLDKGRSILNDDLLRCQMAKNALLQDIALPHLQRMNSFANDLGMIALLIDPEGYVLSISGNKDVQMAASKMNFVEGVRWTEGEVGTNAIGTALSTEEPIMVTGTEHYSVASHRWSCSAAPIRHDDGKLIGILDVSCPVDRAHPYMLGMVTSVAYSIEREISIRHHKDEMELIQRSMDIIETDRPVVICNNKQVVVCASKPIRHNMPGWIGSKPHDFMEYGYALQMEIPIYSNVHNGIIGSAVHFIEAKIKPAPLCFISQVPSTPFEFKGEKGISQAFQRTLDEMKRVAPSDTSVYISGETGTGKEVIARTIHENSSRKNGPFVAVNCGAIPKDLMESELFGYAEGAFTGARRHGYKGKFEQANQGTLFLDEIGEIPHSMQVALLRVLQERKVVPLGSAKEIPVDIRIITATHRDLGQLVKDGKFREDLYYRLHVYPIDVPPLRERKEDIPYLVRYFCGKHQWNIPLHPALFERLLEYHWPGNIRELINVLERLHIVSQGEEIAPLETMHVLDRLNIRGALSSNPSLEQNNTHIPANEPAPCSLRDQIQKEQMTEALQKTKGNVTMAAQLLGIPRSTFYKRLRKFNI</sequence>